<proteinExistence type="predicted"/>
<dbReference type="PANTHER" id="PTHR33698:SF3">
    <property type="entry name" value="OS09G0266000 PROTEIN"/>
    <property type="match status" value="1"/>
</dbReference>
<dbReference type="InterPro" id="IPR032710">
    <property type="entry name" value="NTF2-like_dom_sf"/>
</dbReference>
<dbReference type="Pfam" id="PF12680">
    <property type="entry name" value="SnoaL_2"/>
    <property type="match status" value="1"/>
</dbReference>
<dbReference type="PANTHER" id="PTHR33698">
    <property type="entry name" value="NUCLEAR TRANSPORT FACTOR 2 (NTF2)-LIKE PROTEIN"/>
    <property type="match status" value="1"/>
</dbReference>
<keyword evidence="3" id="KW-1185">Reference proteome</keyword>
<dbReference type="Gene3D" id="3.10.450.50">
    <property type="match status" value="1"/>
</dbReference>
<protein>
    <recommendedName>
        <fullName evidence="1">SnoaL-like domain-containing protein</fullName>
    </recommendedName>
</protein>
<dbReference type="Proteomes" id="UP000236630">
    <property type="component" value="Unassembled WGS sequence"/>
</dbReference>
<dbReference type="STRING" id="55188.A0A2H5Q4G2"/>
<evidence type="ECO:0000259" key="1">
    <source>
        <dbReference type="Pfam" id="PF12680"/>
    </source>
</evidence>
<dbReference type="InterPro" id="IPR037401">
    <property type="entry name" value="SnoaL-like"/>
</dbReference>
<evidence type="ECO:0000313" key="3">
    <source>
        <dbReference type="Proteomes" id="UP000236630"/>
    </source>
</evidence>
<name>A0A2H5Q4G2_CITUN</name>
<dbReference type="AlphaFoldDB" id="A0A2H5Q4G2"/>
<gene>
    <name evidence="2" type="ORF">CUMW_195140</name>
</gene>
<feature type="domain" description="SnoaL-like" evidence="1">
    <location>
        <begin position="90"/>
        <end position="185"/>
    </location>
</feature>
<reference evidence="2 3" key="1">
    <citation type="journal article" date="2017" name="Front. Genet.">
        <title>Draft sequencing of the heterozygous diploid genome of Satsuma (Citrus unshiu Marc.) using a hybrid assembly approach.</title>
        <authorList>
            <person name="Shimizu T."/>
            <person name="Tanizawa Y."/>
            <person name="Mochizuki T."/>
            <person name="Nagasaki H."/>
            <person name="Yoshioka T."/>
            <person name="Toyoda A."/>
            <person name="Fujiyama A."/>
            <person name="Kaminuma E."/>
            <person name="Nakamura Y."/>
        </authorList>
    </citation>
    <scope>NUCLEOTIDE SEQUENCE [LARGE SCALE GENOMIC DNA]</scope>
    <source>
        <strain evidence="3">cv. Miyagawa wase</strain>
    </source>
</reference>
<dbReference type="EMBL" id="BDQV01000212">
    <property type="protein sequence ID" value="GAY59526.1"/>
    <property type="molecule type" value="Genomic_DNA"/>
</dbReference>
<evidence type="ECO:0000313" key="2">
    <source>
        <dbReference type="EMBL" id="GAY59526.1"/>
    </source>
</evidence>
<sequence length="334" mass="36985">MLMTSSISSSSLRTSPSSLLPCLNQTTFSYSNSTISNHFISTPTTRKQLAPLSKLRISSSENNRTAVDVASPLPTTSNVDGDDGGGAVVVRRFYAGINGRDLASVEELIADDCVYEDLIFPRPFLGRKATLDFFKKFSDSISSDLQFVIDDISAEDSSAVGVTWHLEWKGKPFPFSKGCSFYKLEVVNGKRQITYGRDIVEPAFKPGETALVCTYISLHSITQSQNAFSPNSPAIGEYVPNPLTIWFVIFFPCKIWINELLYLSQGFPEINYNDHLVDYQNFCQRLYIVNETGQMYGSHPMRIGCYRGCNLAPATISPASRPAVIENSISLQSN</sequence>
<comment type="caution">
    <text evidence="2">The sequence shown here is derived from an EMBL/GenBank/DDBJ whole genome shotgun (WGS) entry which is preliminary data.</text>
</comment>
<accession>A0A2H5Q4G2</accession>
<dbReference type="SUPFAM" id="SSF54427">
    <property type="entry name" value="NTF2-like"/>
    <property type="match status" value="1"/>
</dbReference>
<organism evidence="2 3">
    <name type="scientific">Citrus unshiu</name>
    <name type="common">Satsuma mandarin</name>
    <name type="synonym">Citrus nobilis var. unshiu</name>
    <dbReference type="NCBI Taxonomy" id="55188"/>
    <lineage>
        <taxon>Eukaryota</taxon>
        <taxon>Viridiplantae</taxon>
        <taxon>Streptophyta</taxon>
        <taxon>Embryophyta</taxon>
        <taxon>Tracheophyta</taxon>
        <taxon>Spermatophyta</taxon>
        <taxon>Magnoliopsida</taxon>
        <taxon>eudicotyledons</taxon>
        <taxon>Gunneridae</taxon>
        <taxon>Pentapetalae</taxon>
        <taxon>rosids</taxon>
        <taxon>malvids</taxon>
        <taxon>Sapindales</taxon>
        <taxon>Rutaceae</taxon>
        <taxon>Aurantioideae</taxon>
        <taxon>Citrus</taxon>
    </lineage>
</organism>